<dbReference type="Pfam" id="PF01844">
    <property type="entry name" value="HNH"/>
    <property type="match status" value="1"/>
</dbReference>
<dbReference type="InterPro" id="IPR003615">
    <property type="entry name" value="HNH_nuc"/>
</dbReference>
<keyword evidence="2" id="KW-0378">Hydrolase</keyword>
<gene>
    <name evidence="2" type="ORF">HGB41_22275</name>
</gene>
<evidence type="ECO:0000313" key="2">
    <source>
        <dbReference type="EMBL" id="NNG25715.1"/>
    </source>
</evidence>
<evidence type="ECO:0000259" key="1">
    <source>
        <dbReference type="SMART" id="SM00507"/>
    </source>
</evidence>
<dbReference type="CDD" id="cd00085">
    <property type="entry name" value="HNHc"/>
    <property type="match status" value="1"/>
</dbReference>
<evidence type="ECO:0000313" key="3">
    <source>
        <dbReference type="Proteomes" id="UP000533905"/>
    </source>
</evidence>
<proteinExistence type="predicted"/>
<dbReference type="InterPro" id="IPR002711">
    <property type="entry name" value="HNH"/>
</dbReference>
<name>A0A7Y2K2Z9_9BURK</name>
<dbReference type="GO" id="GO:0003676">
    <property type="term" value="F:nucleic acid binding"/>
    <property type="evidence" value="ECO:0007669"/>
    <property type="project" value="InterPro"/>
</dbReference>
<keyword evidence="3" id="KW-1185">Reference proteome</keyword>
<keyword evidence="2" id="KW-0540">Nuclease</keyword>
<dbReference type="SMART" id="SM00507">
    <property type="entry name" value="HNHc"/>
    <property type="match status" value="1"/>
</dbReference>
<organism evidence="2 3">
    <name type="scientific">Telluria aromaticivorans</name>
    <dbReference type="NCBI Taxonomy" id="2725995"/>
    <lineage>
        <taxon>Bacteria</taxon>
        <taxon>Pseudomonadati</taxon>
        <taxon>Pseudomonadota</taxon>
        <taxon>Betaproteobacteria</taxon>
        <taxon>Burkholderiales</taxon>
        <taxon>Oxalobacteraceae</taxon>
        <taxon>Telluria group</taxon>
        <taxon>Telluria</taxon>
    </lineage>
</organism>
<dbReference type="Gene3D" id="1.10.30.50">
    <property type="match status" value="1"/>
</dbReference>
<reference evidence="2 3" key="1">
    <citation type="submission" date="2020-04" db="EMBL/GenBank/DDBJ databases">
        <title>Massilia sp. nov., a cold adapted bacteria isolated from Arctic soil.</title>
        <authorList>
            <person name="Son J."/>
            <person name="Ka J.-O."/>
        </authorList>
    </citation>
    <scope>NUCLEOTIDE SEQUENCE [LARGE SCALE GENOMIC DNA]</scope>
    <source>
        <strain evidence="2 3">ML15P13</strain>
    </source>
</reference>
<dbReference type="AlphaFoldDB" id="A0A7Y2K2Z9"/>
<dbReference type="EMBL" id="JABAIV010000013">
    <property type="protein sequence ID" value="NNG25715.1"/>
    <property type="molecule type" value="Genomic_DNA"/>
</dbReference>
<accession>A0A7Y2K2Z9</accession>
<feature type="domain" description="HNH nuclease" evidence="1">
    <location>
        <begin position="158"/>
        <end position="217"/>
    </location>
</feature>
<dbReference type="RefSeq" id="WP_171088503.1">
    <property type="nucleotide sequence ID" value="NZ_JABAIV010000013.1"/>
</dbReference>
<dbReference type="GO" id="GO:0008270">
    <property type="term" value="F:zinc ion binding"/>
    <property type="evidence" value="ECO:0007669"/>
    <property type="project" value="InterPro"/>
</dbReference>
<keyword evidence="2" id="KW-0255">Endonuclease</keyword>
<dbReference type="Proteomes" id="UP000533905">
    <property type="component" value="Unassembled WGS sequence"/>
</dbReference>
<sequence length="253" mass="27576">MSESPPTSTDSSAWSDAELAATIKAYLQMLHLELQGVPYNKAAMNRALRAGPLSARTKGSVEFRMQNISAALYELKMPYIAGYLPALNIGPDIKERMVALLSMQGIESLEAYVPTPDIHTLAKRVSELRQRHLGSIPKGSATPATVTTTTTTFVRDPAVKAWVLQAANGNCEGCGTRAPFKGTDGLPYLEVHHVMPLSSHGSDKTTNAVALCPNCHRRCHYSADRDEFKLALYERNPRLLVEVPESANEAVVD</sequence>
<comment type="caution">
    <text evidence="2">The sequence shown here is derived from an EMBL/GenBank/DDBJ whole genome shotgun (WGS) entry which is preliminary data.</text>
</comment>
<protein>
    <submittedName>
        <fullName evidence="2">HNH endonuclease</fullName>
    </submittedName>
</protein>
<dbReference type="GO" id="GO:0004519">
    <property type="term" value="F:endonuclease activity"/>
    <property type="evidence" value="ECO:0007669"/>
    <property type="project" value="UniProtKB-KW"/>
</dbReference>